<dbReference type="PROSITE" id="PS50240">
    <property type="entry name" value="TRYPSIN_DOM"/>
    <property type="match status" value="1"/>
</dbReference>
<dbReference type="AlphaFoldDB" id="A0A6J3JVU9"/>
<evidence type="ECO:0000256" key="3">
    <source>
        <dbReference type="ARBA" id="ARBA00023157"/>
    </source>
</evidence>
<comment type="similarity">
    <text evidence="4">Belongs to the peptidase S1 family. CLIP subfamily.</text>
</comment>
<sequence length="389" mass="42013">MLLQNALQGILVVYKSTEAREFEILFFFNSARSCKVQEIILQHSIMSYILFAVFFVTGILRDCALAQDTITFGSNAVVSSTYSDTGYSCCVPKDNCPYSNTGIDIRIVNGNSNCPAGQVCCCSPSSGNLVDSSCGVRKIPVSAHPQGQASYGAYPWQAALLTTNDVYVGSGVLITPNHVLTVAHKVASYTNDGLKVRLGEWDEQSTSETYPYQEYSIKQISIHSQFNSANLQNDVAVITLNSTVPISSSPNINTACLPTGIPAASTRCWVSGWGKDAFGTNGKYQSITKEVDVPIVDQSICENALRQTRLGRSFMLNKNSFICAGGEQGKDACTGDGGSPLVCQFGNNQWQVVGIVAWGIGCATSNIPGVYVNVYNYIPWITQQITQSK</sequence>
<evidence type="ECO:0000256" key="4">
    <source>
        <dbReference type="ARBA" id="ARBA00024195"/>
    </source>
</evidence>
<evidence type="ECO:0000256" key="2">
    <source>
        <dbReference type="ARBA" id="ARBA00022525"/>
    </source>
</evidence>
<dbReference type="GO" id="GO:0004252">
    <property type="term" value="F:serine-type endopeptidase activity"/>
    <property type="evidence" value="ECO:0007669"/>
    <property type="project" value="InterPro"/>
</dbReference>
<dbReference type="SUPFAM" id="SSF50494">
    <property type="entry name" value="Trypsin-like serine proteases"/>
    <property type="match status" value="1"/>
</dbReference>
<evidence type="ECO:0000259" key="7">
    <source>
        <dbReference type="PROSITE" id="PS50240"/>
    </source>
</evidence>
<organism evidence="8 9">
    <name type="scientific">Bombus vosnesenskii</name>
    <dbReference type="NCBI Taxonomy" id="207650"/>
    <lineage>
        <taxon>Eukaryota</taxon>
        <taxon>Metazoa</taxon>
        <taxon>Ecdysozoa</taxon>
        <taxon>Arthropoda</taxon>
        <taxon>Hexapoda</taxon>
        <taxon>Insecta</taxon>
        <taxon>Pterygota</taxon>
        <taxon>Neoptera</taxon>
        <taxon>Endopterygota</taxon>
        <taxon>Hymenoptera</taxon>
        <taxon>Apocrita</taxon>
        <taxon>Aculeata</taxon>
        <taxon>Apoidea</taxon>
        <taxon>Anthophila</taxon>
        <taxon>Apidae</taxon>
        <taxon>Bombus</taxon>
        <taxon>Pyrobombus</taxon>
    </lineage>
</organism>
<dbReference type="FunFam" id="2.40.10.10:FF:000038">
    <property type="entry name" value="Serine protease"/>
    <property type="match status" value="1"/>
</dbReference>
<dbReference type="InterPro" id="IPR043504">
    <property type="entry name" value="Peptidase_S1_PA_chymotrypsin"/>
</dbReference>
<dbReference type="Proteomes" id="UP000504631">
    <property type="component" value="Unplaced"/>
</dbReference>
<evidence type="ECO:0000256" key="1">
    <source>
        <dbReference type="ARBA" id="ARBA00004613"/>
    </source>
</evidence>
<dbReference type="PANTHER" id="PTHR24256">
    <property type="entry name" value="TRYPTASE-RELATED"/>
    <property type="match status" value="1"/>
</dbReference>
<keyword evidence="8" id="KW-1185">Reference proteome</keyword>
<dbReference type="SMART" id="SM00020">
    <property type="entry name" value="Tryp_SPc"/>
    <property type="match status" value="1"/>
</dbReference>
<accession>A0A6J3JVU9</accession>
<reference evidence="9" key="1">
    <citation type="submission" date="2025-08" db="UniProtKB">
        <authorList>
            <consortium name="RefSeq"/>
        </authorList>
    </citation>
    <scope>IDENTIFICATION</scope>
    <source>
        <tissue evidence="9">Muscle</tissue>
    </source>
</reference>
<proteinExistence type="inferred from homology"/>
<evidence type="ECO:0000313" key="9">
    <source>
        <dbReference type="RefSeq" id="XP_033344235.1"/>
    </source>
</evidence>
<dbReference type="InterPro" id="IPR051487">
    <property type="entry name" value="Ser/Thr_Proteases_Immune/Dev"/>
</dbReference>
<dbReference type="Gene3D" id="2.40.10.10">
    <property type="entry name" value="Trypsin-like serine proteases"/>
    <property type="match status" value="1"/>
</dbReference>
<dbReference type="InterPro" id="IPR009003">
    <property type="entry name" value="Peptidase_S1_PA"/>
</dbReference>
<keyword evidence="2" id="KW-0964">Secreted</keyword>
<dbReference type="InterPro" id="IPR001314">
    <property type="entry name" value="Peptidase_S1A"/>
</dbReference>
<evidence type="ECO:0000313" key="8">
    <source>
        <dbReference type="Proteomes" id="UP000504631"/>
    </source>
</evidence>
<evidence type="ECO:0000256" key="5">
    <source>
        <dbReference type="ARBA" id="ARBA00068096"/>
    </source>
</evidence>
<dbReference type="KEGG" id="bvk:117230669"/>
<evidence type="ECO:0000256" key="6">
    <source>
        <dbReference type="ARBA" id="ARBA00076468"/>
    </source>
</evidence>
<name>A0A6J3JVU9_9HYME</name>
<protein>
    <recommendedName>
        <fullName evidence="5">Phenoloxidase-activating factor 2</fullName>
    </recommendedName>
    <alternativeName>
        <fullName evidence="6">Prophenoloxidase-activating factor II</fullName>
    </alternativeName>
</protein>
<feature type="domain" description="Peptidase S1" evidence="7">
    <location>
        <begin position="107"/>
        <end position="386"/>
    </location>
</feature>
<dbReference type="PRINTS" id="PR00722">
    <property type="entry name" value="CHYMOTRYPSIN"/>
</dbReference>
<gene>
    <name evidence="9" type="primary">LOC117230669</name>
</gene>
<dbReference type="InterPro" id="IPR001254">
    <property type="entry name" value="Trypsin_dom"/>
</dbReference>
<dbReference type="GO" id="GO:0005576">
    <property type="term" value="C:extracellular region"/>
    <property type="evidence" value="ECO:0007669"/>
    <property type="project" value="UniProtKB-SubCell"/>
</dbReference>
<dbReference type="RefSeq" id="XP_033344235.1">
    <property type="nucleotide sequence ID" value="XM_033488344.1"/>
</dbReference>
<keyword evidence="3" id="KW-1015">Disulfide bond</keyword>
<comment type="subcellular location">
    <subcellularLocation>
        <location evidence="1">Secreted</location>
    </subcellularLocation>
</comment>
<dbReference type="GeneID" id="117230669"/>
<dbReference type="GO" id="GO:0006508">
    <property type="term" value="P:proteolysis"/>
    <property type="evidence" value="ECO:0007669"/>
    <property type="project" value="InterPro"/>
</dbReference>
<dbReference type="CDD" id="cd00190">
    <property type="entry name" value="Tryp_SPc"/>
    <property type="match status" value="1"/>
</dbReference>
<dbReference type="Pfam" id="PF00089">
    <property type="entry name" value="Trypsin"/>
    <property type="match status" value="1"/>
</dbReference>